<dbReference type="AlphaFoldDB" id="A0A9D4RAJ0"/>
<feature type="transmembrane region" description="Helical" evidence="1">
    <location>
        <begin position="55"/>
        <end position="76"/>
    </location>
</feature>
<dbReference type="EMBL" id="JAIWYP010000003">
    <property type="protein sequence ID" value="KAH3859637.1"/>
    <property type="molecule type" value="Genomic_DNA"/>
</dbReference>
<organism evidence="2 3">
    <name type="scientific">Dreissena polymorpha</name>
    <name type="common">Zebra mussel</name>
    <name type="synonym">Mytilus polymorpha</name>
    <dbReference type="NCBI Taxonomy" id="45954"/>
    <lineage>
        <taxon>Eukaryota</taxon>
        <taxon>Metazoa</taxon>
        <taxon>Spiralia</taxon>
        <taxon>Lophotrochozoa</taxon>
        <taxon>Mollusca</taxon>
        <taxon>Bivalvia</taxon>
        <taxon>Autobranchia</taxon>
        <taxon>Heteroconchia</taxon>
        <taxon>Euheterodonta</taxon>
        <taxon>Imparidentia</taxon>
        <taxon>Neoheterodontei</taxon>
        <taxon>Myida</taxon>
        <taxon>Dreissenoidea</taxon>
        <taxon>Dreissenidae</taxon>
        <taxon>Dreissena</taxon>
    </lineage>
</organism>
<sequence length="79" mass="8899">MTSFSIKPGRLLKEKQIILSQKHEESRRKIDSLNVGGGVSHWPEMEKMRLTATDIQTIVLMNIALSITVAASFYFVHGL</sequence>
<name>A0A9D4RAJ0_DREPO</name>
<accession>A0A9D4RAJ0</accession>
<evidence type="ECO:0000313" key="3">
    <source>
        <dbReference type="Proteomes" id="UP000828390"/>
    </source>
</evidence>
<protein>
    <submittedName>
        <fullName evidence="2">Uncharacterized protein</fullName>
    </submittedName>
</protein>
<keyword evidence="1" id="KW-0472">Membrane</keyword>
<keyword evidence="1" id="KW-1133">Transmembrane helix</keyword>
<reference evidence="2" key="1">
    <citation type="journal article" date="2019" name="bioRxiv">
        <title>The Genome of the Zebra Mussel, Dreissena polymorpha: A Resource for Invasive Species Research.</title>
        <authorList>
            <person name="McCartney M.A."/>
            <person name="Auch B."/>
            <person name="Kono T."/>
            <person name="Mallez S."/>
            <person name="Zhang Y."/>
            <person name="Obille A."/>
            <person name="Becker A."/>
            <person name="Abrahante J.E."/>
            <person name="Garbe J."/>
            <person name="Badalamenti J.P."/>
            <person name="Herman A."/>
            <person name="Mangelson H."/>
            <person name="Liachko I."/>
            <person name="Sullivan S."/>
            <person name="Sone E.D."/>
            <person name="Koren S."/>
            <person name="Silverstein K.A.T."/>
            <person name="Beckman K.B."/>
            <person name="Gohl D.M."/>
        </authorList>
    </citation>
    <scope>NUCLEOTIDE SEQUENCE</scope>
    <source>
        <strain evidence="2">Duluth1</strain>
        <tissue evidence="2">Whole animal</tissue>
    </source>
</reference>
<reference evidence="2" key="2">
    <citation type="submission" date="2020-11" db="EMBL/GenBank/DDBJ databases">
        <authorList>
            <person name="McCartney M.A."/>
            <person name="Auch B."/>
            <person name="Kono T."/>
            <person name="Mallez S."/>
            <person name="Becker A."/>
            <person name="Gohl D.M."/>
            <person name="Silverstein K.A.T."/>
            <person name="Koren S."/>
            <person name="Bechman K.B."/>
            <person name="Herman A."/>
            <person name="Abrahante J.E."/>
            <person name="Garbe J."/>
        </authorList>
    </citation>
    <scope>NUCLEOTIDE SEQUENCE</scope>
    <source>
        <strain evidence="2">Duluth1</strain>
        <tissue evidence="2">Whole animal</tissue>
    </source>
</reference>
<gene>
    <name evidence="2" type="ORF">DPMN_102455</name>
</gene>
<keyword evidence="1" id="KW-0812">Transmembrane</keyword>
<proteinExistence type="predicted"/>
<evidence type="ECO:0000256" key="1">
    <source>
        <dbReference type="SAM" id="Phobius"/>
    </source>
</evidence>
<comment type="caution">
    <text evidence="2">The sequence shown here is derived from an EMBL/GenBank/DDBJ whole genome shotgun (WGS) entry which is preliminary data.</text>
</comment>
<dbReference type="Proteomes" id="UP000828390">
    <property type="component" value="Unassembled WGS sequence"/>
</dbReference>
<evidence type="ECO:0000313" key="2">
    <source>
        <dbReference type="EMBL" id="KAH3859637.1"/>
    </source>
</evidence>
<keyword evidence="3" id="KW-1185">Reference proteome</keyword>